<dbReference type="Proteomes" id="UP000672097">
    <property type="component" value="Unassembled WGS sequence"/>
</dbReference>
<keyword evidence="2" id="KW-1185">Reference proteome</keyword>
<accession>A0ABS5E0L5</accession>
<evidence type="ECO:0000313" key="1">
    <source>
        <dbReference type="EMBL" id="MBQ0936956.1"/>
    </source>
</evidence>
<proteinExistence type="predicted"/>
<dbReference type="InterPro" id="IPR013406">
    <property type="entry name" value="CHP02574_addiction_mod"/>
</dbReference>
<gene>
    <name evidence="1" type="ORF">KAK11_16635</name>
</gene>
<comment type="caution">
    <text evidence="1">The sequence shown here is derived from an EMBL/GenBank/DDBJ whole genome shotgun (WGS) entry which is preliminary data.</text>
</comment>
<name>A0ABS5E0L5_9BURK</name>
<evidence type="ECO:0000313" key="2">
    <source>
        <dbReference type="Proteomes" id="UP000672097"/>
    </source>
</evidence>
<dbReference type="RefSeq" id="WP_210810357.1">
    <property type="nucleotide sequence ID" value="NZ_JAGQDG010000006.1"/>
</dbReference>
<sequence>MPDRVEELAAQGFSLPPAERVRLLDLLLDSLNQPRSDAEDETLKLEIARRVAAHERGEGRLYEMDEVLAEAARIAP</sequence>
<dbReference type="Pfam" id="PF09720">
    <property type="entry name" value="Unstab_antitox"/>
    <property type="match status" value="1"/>
</dbReference>
<organism evidence="1 2">
    <name type="scientific">Ideonella paludis</name>
    <dbReference type="NCBI Taxonomy" id="1233411"/>
    <lineage>
        <taxon>Bacteria</taxon>
        <taxon>Pseudomonadati</taxon>
        <taxon>Pseudomonadota</taxon>
        <taxon>Betaproteobacteria</taxon>
        <taxon>Burkholderiales</taxon>
        <taxon>Sphaerotilaceae</taxon>
        <taxon>Ideonella</taxon>
    </lineage>
</organism>
<dbReference type="EMBL" id="JAGQDG010000006">
    <property type="protein sequence ID" value="MBQ0936956.1"/>
    <property type="molecule type" value="Genomic_DNA"/>
</dbReference>
<reference evidence="1 2" key="1">
    <citation type="submission" date="2021-04" db="EMBL/GenBank/DDBJ databases">
        <title>The genome sequence of type strain Ideonella paludis KCTC 32238.</title>
        <authorList>
            <person name="Liu Y."/>
        </authorList>
    </citation>
    <scope>NUCLEOTIDE SEQUENCE [LARGE SCALE GENOMIC DNA]</scope>
    <source>
        <strain evidence="1 2">KCTC 32238</strain>
    </source>
</reference>
<dbReference type="NCBIfam" id="TIGR02574">
    <property type="entry name" value="stabl_TIGR02574"/>
    <property type="match status" value="1"/>
</dbReference>
<protein>
    <submittedName>
        <fullName evidence="1">Addiction module protein</fullName>
    </submittedName>
</protein>